<organism evidence="1 2">
    <name type="scientific">Methanolapillus ohkumae</name>
    <dbReference type="NCBI Taxonomy" id="3028298"/>
    <lineage>
        <taxon>Archaea</taxon>
        <taxon>Methanobacteriati</taxon>
        <taxon>Methanobacteriota</taxon>
        <taxon>Stenosarchaea group</taxon>
        <taxon>Methanomicrobia</taxon>
        <taxon>Methanosarcinales</taxon>
        <taxon>Methanosarcinaceae</taxon>
        <taxon>Methanolapillus</taxon>
    </lineage>
</organism>
<reference evidence="1 2" key="1">
    <citation type="submission" date="2023-07" db="EMBL/GenBank/DDBJ databases">
        <title>Closed genome sequence of Methanosarcinaceae archaeon Am2.</title>
        <authorList>
            <person name="Poehlein A."/>
            <person name="Protasov E."/>
            <person name="Platt K."/>
            <person name="Reeh H."/>
            <person name="Daniel R."/>
            <person name="Brune A."/>
        </authorList>
    </citation>
    <scope>NUCLEOTIDE SEQUENCE [LARGE SCALE GENOMIC DNA]</scope>
    <source>
        <strain evidence="1 2">Am2</strain>
    </source>
</reference>
<accession>A0AA96VHH1</accession>
<evidence type="ECO:0000313" key="1">
    <source>
        <dbReference type="EMBL" id="WNY26612.1"/>
    </source>
</evidence>
<dbReference type="AlphaFoldDB" id="A0AA96VHH1"/>
<gene>
    <name evidence="1" type="ORF">MsAm2_03840</name>
</gene>
<sequence>MKAKTIPVFIFSSFLKFPDFIFFKFLTGLFHMPIFFRQTVKNTPTHICFLQNVYKIEMCYSMYMMDVIMNYKNPKYL</sequence>
<name>A0AA96VHH1_9EURY</name>
<protein>
    <submittedName>
        <fullName evidence="1">Uncharacterized protein</fullName>
    </submittedName>
</protein>
<dbReference type="Proteomes" id="UP001304970">
    <property type="component" value="Chromosome"/>
</dbReference>
<dbReference type="EMBL" id="CP131061">
    <property type="protein sequence ID" value="WNY26612.1"/>
    <property type="molecule type" value="Genomic_DNA"/>
</dbReference>
<proteinExistence type="predicted"/>
<keyword evidence="2" id="KW-1185">Reference proteome</keyword>
<evidence type="ECO:0000313" key="2">
    <source>
        <dbReference type="Proteomes" id="UP001304970"/>
    </source>
</evidence>